<accession>A0A9J5XRC2</accession>
<organism evidence="1 2">
    <name type="scientific">Solanum commersonii</name>
    <name type="common">Commerson's wild potato</name>
    <name type="synonym">Commerson's nightshade</name>
    <dbReference type="NCBI Taxonomy" id="4109"/>
    <lineage>
        <taxon>Eukaryota</taxon>
        <taxon>Viridiplantae</taxon>
        <taxon>Streptophyta</taxon>
        <taxon>Embryophyta</taxon>
        <taxon>Tracheophyta</taxon>
        <taxon>Spermatophyta</taxon>
        <taxon>Magnoliopsida</taxon>
        <taxon>eudicotyledons</taxon>
        <taxon>Gunneridae</taxon>
        <taxon>Pentapetalae</taxon>
        <taxon>asterids</taxon>
        <taxon>lamiids</taxon>
        <taxon>Solanales</taxon>
        <taxon>Solanaceae</taxon>
        <taxon>Solanoideae</taxon>
        <taxon>Solaneae</taxon>
        <taxon>Solanum</taxon>
    </lineage>
</organism>
<gene>
    <name evidence="1" type="ORF">H5410_040593</name>
</gene>
<dbReference type="EMBL" id="JACXVP010000008">
    <property type="protein sequence ID" value="KAG5590079.1"/>
    <property type="molecule type" value="Genomic_DNA"/>
</dbReference>
<sequence length="64" mass="8210">MTRIDEWWEDWYVDEILSLMRERHLRFHEYYDFMDRIMDLDFYTNFKKSTRVLAKRQQQLVTEA</sequence>
<comment type="caution">
    <text evidence="1">The sequence shown here is derived from an EMBL/GenBank/DDBJ whole genome shotgun (WGS) entry which is preliminary data.</text>
</comment>
<name>A0A9J5XRC2_SOLCO</name>
<evidence type="ECO:0000313" key="1">
    <source>
        <dbReference type="EMBL" id="KAG5590079.1"/>
    </source>
</evidence>
<evidence type="ECO:0000313" key="2">
    <source>
        <dbReference type="Proteomes" id="UP000824120"/>
    </source>
</evidence>
<dbReference type="AlphaFoldDB" id="A0A9J5XRC2"/>
<reference evidence="1 2" key="1">
    <citation type="submission" date="2020-09" db="EMBL/GenBank/DDBJ databases">
        <title>De no assembly of potato wild relative species, Solanum commersonii.</title>
        <authorList>
            <person name="Cho K."/>
        </authorList>
    </citation>
    <scope>NUCLEOTIDE SEQUENCE [LARGE SCALE GENOMIC DNA]</scope>
    <source>
        <strain evidence="1">LZ3.2</strain>
        <tissue evidence="1">Leaf</tissue>
    </source>
</reference>
<proteinExistence type="predicted"/>
<protein>
    <submittedName>
        <fullName evidence="1">Uncharacterized protein</fullName>
    </submittedName>
</protein>
<keyword evidence="2" id="KW-1185">Reference proteome</keyword>
<dbReference type="Proteomes" id="UP000824120">
    <property type="component" value="Chromosome 8"/>
</dbReference>